<reference evidence="2" key="1">
    <citation type="submission" date="2017-11" db="EMBL/GenBank/DDBJ databases">
        <authorList>
            <person name="Watanabe M."/>
            <person name="Kojima H."/>
        </authorList>
    </citation>
    <scope>NUCLEOTIDE SEQUENCE [LARGE SCALE GENOMIC DNA]</scope>
    <source>
        <strain evidence="2">Tokyo 01</strain>
    </source>
</reference>
<keyword evidence="2" id="KW-1185">Reference proteome</keyword>
<organism evidence="1 2">
    <name type="scientific">Desulfonema ishimotonii</name>
    <dbReference type="NCBI Taxonomy" id="45657"/>
    <lineage>
        <taxon>Bacteria</taxon>
        <taxon>Pseudomonadati</taxon>
        <taxon>Thermodesulfobacteriota</taxon>
        <taxon>Desulfobacteria</taxon>
        <taxon>Desulfobacterales</taxon>
        <taxon>Desulfococcaceae</taxon>
        <taxon>Desulfonema</taxon>
    </lineage>
</organism>
<dbReference type="AlphaFoldDB" id="A0A401FSQ3"/>
<reference evidence="2" key="2">
    <citation type="submission" date="2019-01" db="EMBL/GenBank/DDBJ databases">
        <title>Genome sequence of Desulfonema ishimotonii strain Tokyo 01.</title>
        <authorList>
            <person name="Fukui M."/>
        </authorList>
    </citation>
    <scope>NUCLEOTIDE SEQUENCE [LARGE SCALE GENOMIC DNA]</scope>
    <source>
        <strain evidence="2">Tokyo 01</strain>
    </source>
</reference>
<dbReference type="Proteomes" id="UP000288096">
    <property type="component" value="Unassembled WGS sequence"/>
</dbReference>
<evidence type="ECO:0000313" key="2">
    <source>
        <dbReference type="Proteomes" id="UP000288096"/>
    </source>
</evidence>
<protein>
    <submittedName>
        <fullName evidence="1">Uncharacterized protein</fullName>
    </submittedName>
</protein>
<dbReference type="EMBL" id="BEXT01000001">
    <property type="protein sequence ID" value="GBC59999.1"/>
    <property type="molecule type" value="Genomic_DNA"/>
</dbReference>
<gene>
    <name evidence="1" type="ORF">DENIS_0941</name>
</gene>
<accession>A0A401FSQ3</accession>
<comment type="caution">
    <text evidence="1">The sequence shown here is derived from an EMBL/GenBank/DDBJ whole genome shotgun (WGS) entry which is preliminary data.</text>
</comment>
<proteinExistence type="predicted"/>
<name>A0A401FSQ3_9BACT</name>
<evidence type="ECO:0000313" key="1">
    <source>
        <dbReference type="EMBL" id="GBC59999.1"/>
    </source>
</evidence>
<sequence>MCQVVAGSRFYGKAGIIRDCFWCEALPRNELDSFRPTAVDEWQFILSAATICVFVIPNGCGESQDFSLRSK</sequence>